<evidence type="ECO:0000313" key="2">
    <source>
        <dbReference type="EMBL" id="UWX98553.1"/>
    </source>
</evidence>
<proteinExistence type="predicted"/>
<dbReference type="Pfam" id="PF00535">
    <property type="entry name" value="Glycos_transf_2"/>
    <property type="match status" value="1"/>
</dbReference>
<dbReference type="Proteomes" id="UP001059859">
    <property type="component" value="Chromosome"/>
</dbReference>
<dbReference type="EMBL" id="CP104275">
    <property type="protein sequence ID" value="UWX98553.1"/>
    <property type="molecule type" value="Genomic_DNA"/>
</dbReference>
<protein>
    <submittedName>
        <fullName evidence="2">Glycosyltransferase family 2 protein</fullName>
    </submittedName>
</protein>
<dbReference type="InterPro" id="IPR001173">
    <property type="entry name" value="Glyco_trans_2-like"/>
</dbReference>
<name>A0ABY5YUH2_9MICC</name>
<feature type="domain" description="Glycosyltransferase 2-like" evidence="1">
    <location>
        <begin position="42"/>
        <end position="142"/>
    </location>
</feature>
<dbReference type="InterPro" id="IPR029044">
    <property type="entry name" value="Nucleotide-diphossugar_trans"/>
</dbReference>
<keyword evidence="3" id="KW-1185">Reference proteome</keyword>
<dbReference type="RefSeq" id="WP_260653633.1">
    <property type="nucleotide sequence ID" value="NZ_CP104275.1"/>
</dbReference>
<dbReference type="Gene3D" id="3.90.550.10">
    <property type="entry name" value="Spore Coat Polysaccharide Biosynthesis Protein SpsA, Chain A"/>
    <property type="match status" value="1"/>
</dbReference>
<reference evidence="2" key="1">
    <citation type="submission" date="2022-09" db="EMBL/GenBank/DDBJ databases">
        <title>Novel species in genus Arthrobacter.</title>
        <authorList>
            <person name="Liu Y."/>
        </authorList>
    </citation>
    <scope>NUCLEOTIDE SEQUENCE</scope>
    <source>
        <strain evidence="2">Zg-Y815</strain>
    </source>
</reference>
<dbReference type="SUPFAM" id="SSF53448">
    <property type="entry name" value="Nucleotide-diphospho-sugar transferases"/>
    <property type="match status" value="1"/>
</dbReference>
<sequence length="346" mass="38401">MDDRSPRLDPPHLEYLLPLKWSADTGLAELADYLDLLSAYVRVLVVDGSGDELFAAHARAFPAGVGHYRPRHPECRNGKVNGVLTGVDMAEAEYLVIADDDVRYTPEQLERICALLGDADVVRPQNYFVSPPPVRSSLPSSVPSSVRPRPPLPWHARWDTGRTLLNRAFGADYPGTLAVRTEVLRRTGGYSGDALFENLELLRTVRAAGGTEVRADDLFVARLPSSTSQFFRQRVRQAYDDLAQPLRLAAELSLLPVLLRSARRPRRLAALSAAVAAAAEFGRRRNGGRQVFGPTSALWAPLWILERAVCVWLAVQWRLRGGVPYSGVRLKTAAHSVRRIRRRMLG</sequence>
<accession>A0ABY5YUH2</accession>
<evidence type="ECO:0000313" key="3">
    <source>
        <dbReference type="Proteomes" id="UP001059859"/>
    </source>
</evidence>
<gene>
    <name evidence="2" type="ORF">N2K95_07905</name>
</gene>
<evidence type="ECO:0000259" key="1">
    <source>
        <dbReference type="Pfam" id="PF00535"/>
    </source>
</evidence>
<organism evidence="2 3">
    <name type="scientific">Arthrobacter zhaoxinii</name>
    <dbReference type="NCBI Taxonomy" id="2964616"/>
    <lineage>
        <taxon>Bacteria</taxon>
        <taxon>Bacillati</taxon>
        <taxon>Actinomycetota</taxon>
        <taxon>Actinomycetes</taxon>
        <taxon>Micrococcales</taxon>
        <taxon>Micrococcaceae</taxon>
        <taxon>Arthrobacter</taxon>
    </lineage>
</organism>